<dbReference type="AlphaFoldDB" id="A0A9E7DKL9"/>
<dbReference type="SUPFAM" id="SSF55383">
    <property type="entry name" value="Copper amine oxidase, domain N"/>
    <property type="match status" value="1"/>
</dbReference>
<protein>
    <submittedName>
        <fullName evidence="3">Copper amine oxidase N-terminal domain-containing protein</fullName>
    </submittedName>
</protein>
<gene>
    <name evidence="3" type="ORF">M1R53_03395</name>
</gene>
<accession>A0A9E7DKL9</accession>
<evidence type="ECO:0000313" key="4">
    <source>
        <dbReference type="Proteomes" id="UP000831151"/>
    </source>
</evidence>
<dbReference type="Proteomes" id="UP000831151">
    <property type="component" value="Chromosome"/>
</dbReference>
<dbReference type="EMBL" id="CP096649">
    <property type="protein sequence ID" value="UQK59700.1"/>
    <property type="molecule type" value="Genomic_DNA"/>
</dbReference>
<dbReference type="Gene3D" id="3.30.457.10">
    <property type="entry name" value="Copper amine oxidase-like, N-terminal domain"/>
    <property type="match status" value="1"/>
</dbReference>
<feature type="signal peptide" evidence="1">
    <location>
        <begin position="1"/>
        <end position="22"/>
    </location>
</feature>
<sequence>MKKLLLIVLSALMFFMSFNSYAKNIDESKINKISGLVNSDFEDKVLEIQGAKKDAAKALFIPAREVFTKLNFDIYWNGEDKSCYFKKGIKNIKVKLGSKNYITSNNNKIELDYAPVLVDMKMYLPIDVLYYLLDYDTFVVADTIYIRNAIDGIKTGIVNEAKYSLAYPVFFSTEDVKRAYRNNINEQIKKFVDEHVEKAKNDANLKKMYFTYDIARSDERLVSLCFYINSVYNDDSTNSEFYTKTFNFNSAEEIKYEDLIKKDQNVRETILEDLTKTEEEKNSIRNNIKNYYIVDNSIILYYYKDTIGSSNIGSHYVRSEDLKFYINEEYLKYFN</sequence>
<dbReference type="InterPro" id="IPR036582">
    <property type="entry name" value="Mao_N_sf"/>
</dbReference>
<evidence type="ECO:0000313" key="3">
    <source>
        <dbReference type="EMBL" id="UQK59700.1"/>
    </source>
</evidence>
<dbReference type="RefSeq" id="WP_249243072.1">
    <property type="nucleotide sequence ID" value="NZ_CP096649.1"/>
</dbReference>
<dbReference type="KEGG" id="fms:M1R53_03395"/>
<organism evidence="3 4">
    <name type="scientific">Fenollaria massiliensis</name>
    <dbReference type="NCBI Taxonomy" id="938288"/>
    <lineage>
        <taxon>Bacteria</taxon>
        <taxon>Bacillati</taxon>
        <taxon>Bacillota</taxon>
        <taxon>Clostridia</taxon>
        <taxon>Eubacteriales</taxon>
        <taxon>Fenollaria</taxon>
    </lineage>
</organism>
<reference evidence="3" key="1">
    <citation type="submission" date="2022-04" db="EMBL/GenBank/DDBJ databases">
        <title>Complete genome sequences of Ezakiella coagulans and Fenollaria massiliensis.</title>
        <authorList>
            <person name="France M.T."/>
            <person name="Clifford J."/>
            <person name="Narina S."/>
            <person name="Rutt L."/>
            <person name="Ravel J."/>
        </authorList>
    </citation>
    <scope>NUCLEOTIDE SEQUENCE</scope>
    <source>
        <strain evidence="3">C0061C2</strain>
    </source>
</reference>
<feature type="domain" description="Copper amine oxidase-like N-terminal" evidence="2">
    <location>
        <begin position="57"/>
        <end position="135"/>
    </location>
</feature>
<dbReference type="InterPro" id="IPR012854">
    <property type="entry name" value="Cu_amine_oxidase-like_N"/>
</dbReference>
<evidence type="ECO:0000256" key="1">
    <source>
        <dbReference type="SAM" id="SignalP"/>
    </source>
</evidence>
<keyword evidence="1" id="KW-0732">Signal</keyword>
<proteinExistence type="predicted"/>
<dbReference type="Pfam" id="PF07833">
    <property type="entry name" value="Cu_amine_oxidN1"/>
    <property type="match status" value="1"/>
</dbReference>
<name>A0A9E7DKL9_9FIRM</name>
<feature type="chain" id="PRO_5039217914" evidence="1">
    <location>
        <begin position="23"/>
        <end position="335"/>
    </location>
</feature>
<evidence type="ECO:0000259" key="2">
    <source>
        <dbReference type="Pfam" id="PF07833"/>
    </source>
</evidence>
<keyword evidence="4" id="KW-1185">Reference proteome</keyword>